<sequence>MQFNKKQERCSLEQLDEYEKQWLRKEKEYKKVIESQQALEDKNNLLIARREICTKNKVIQKEKEIEELNQTINKLNLQICKLNTEKQQQKQSIEQISKKLAEVNSQLEQSKCFQQKYLEGNKKISDIDSKLLAADKEARILKHNISILENSKTQLKHEISQMSVQNESLKQLLQNKETQLEEFKAKRQFEKKECEKSFQQMKTKILFEKEELKNALHELEKIKDMQIFELQSKLFQLDKKIEAFKNLESELDKSTEKCNELEKKLEKAEISNVFKTSKIEKLNIELEAKERDLQQGVAKNSQLIQKCSKIDNRNAELSTQLAEYIVAQEELKCLLEQVNTLKTENAQIKSKLSKLFDQSERITPATYRKCERLINNKIKSQAPMCKPSDIAWIQIPVDELQTWRCYLNIEQVPEDHEEKGFCSKKNPACRCCASSHFRSKKNKSVPNDKHHCFTKSKNKKHWRKSSHKSGGISNVISHDDCCDRLQQLKNLVYDRKAIQEM</sequence>
<evidence type="ECO:0000313" key="3">
    <source>
        <dbReference type="Proteomes" id="UP000023152"/>
    </source>
</evidence>
<protein>
    <submittedName>
        <fullName evidence="2">Intracellular protein transport protein USO1</fullName>
    </submittedName>
</protein>
<accession>X6NMA9</accession>
<feature type="coiled-coil region" evidence="1">
    <location>
        <begin position="58"/>
        <end position="106"/>
    </location>
</feature>
<name>X6NMA9_RETFI</name>
<keyword evidence="1" id="KW-0175">Coiled coil</keyword>
<organism evidence="2 3">
    <name type="scientific">Reticulomyxa filosa</name>
    <dbReference type="NCBI Taxonomy" id="46433"/>
    <lineage>
        <taxon>Eukaryota</taxon>
        <taxon>Sar</taxon>
        <taxon>Rhizaria</taxon>
        <taxon>Retaria</taxon>
        <taxon>Foraminifera</taxon>
        <taxon>Monothalamids</taxon>
        <taxon>Reticulomyxidae</taxon>
        <taxon>Reticulomyxa</taxon>
    </lineage>
</organism>
<keyword evidence="3" id="KW-1185">Reference proteome</keyword>
<dbReference type="AlphaFoldDB" id="X6NMA9"/>
<evidence type="ECO:0000256" key="1">
    <source>
        <dbReference type="SAM" id="Coils"/>
    </source>
</evidence>
<gene>
    <name evidence="2" type="ORF">RFI_10611</name>
</gene>
<reference evidence="2 3" key="1">
    <citation type="journal article" date="2013" name="Curr. Biol.">
        <title>The Genome of the Foraminiferan Reticulomyxa filosa.</title>
        <authorList>
            <person name="Glockner G."/>
            <person name="Hulsmann N."/>
            <person name="Schleicher M."/>
            <person name="Noegel A.A."/>
            <person name="Eichinger L."/>
            <person name="Gallinger C."/>
            <person name="Pawlowski J."/>
            <person name="Sierra R."/>
            <person name="Euteneuer U."/>
            <person name="Pillet L."/>
            <person name="Moustafa A."/>
            <person name="Platzer M."/>
            <person name="Groth M."/>
            <person name="Szafranski K."/>
            <person name="Schliwa M."/>
        </authorList>
    </citation>
    <scope>NUCLEOTIDE SEQUENCE [LARGE SCALE GENOMIC DNA]</scope>
</reference>
<dbReference type="EMBL" id="ASPP01007810">
    <property type="protein sequence ID" value="ETO26527.1"/>
    <property type="molecule type" value="Genomic_DNA"/>
</dbReference>
<dbReference type="Proteomes" id="UP000023152">
    <property type="component" value="Unassembled WGS sequence"/>
</dbReference>
<evidence type="ECO:0000313" key="2">
    <source>
        <dbReference type="EMBL" id="ETO26527.1"/>
    </source>
</evidence>
<proteinExistence type="predicted"/>
<comment type="caution">
    <text evidence="2">The sequence shown here is derived from an EMBL/GenBank/DDBJ whole genome shotgun (WGS) entry which is preliminary data.</text>
</comment>
<feature type="coiled-coil region" evidence="1">
    <location>
        <begin position="324"/>
        <end position="358"/>
    </location>
</feature>
<feature type="coiled-coil region" evidence="1">
    <location>
        <begin position="138"/>
        <end position="299"/>
    </location>
</feature>